<evidence type="ECO:0000256" key="3">
    <source>
        <dbReference type="ARBA" id="ARBA00022692"/>
    </source>
</evidence>
<keyword evidence="3 6" id="KW-0812">Transmembrane</keyword>
<feature type="transmembrane region" description="Helical" evidence="6">
    <location>
        <begin position="173"/>
        <end position="198"/>
    </location>
</feature>
<protein>
    <recommendedName>
        <fullName evidence="6">Serpentine receptor class gamma</fullName>
    </recommendedName>
</protein>
<dbReference type="Pfam" id="PF02118">
    <property type="entry name" value="Srg"/>
    <property type="match status" value="1"/>
</dbReference>
<organism evidence="7 8">
    <name type="scientific">Strongyloides papillosus</name>
    <name type="common">Intestinal threadworm</name>
    <dbReference type="NCBI Taxonomy" id="174720"/>
    <lineage>
        <taxon>Eukaryota</taxon>
        <taxon>Metazoa</taxon>
        <taxon>Ecdysozoa</taxon>
        <taxon>Nematoda</taxon>
        <taxon>Chromadorea</taxon>
        <taxon>Rhabditida</taxon>
        <taxon>Tylenchina</taxon>
        <taxon>Panagrolaimomorpha</taxon>
        <taxon>Strongyloidoidea</taxon>
        <taxon>Strongyloididae</taxon>
        <taxon>Strongyloides</taxon>
    </lineage>
</organism>
<accession>A0A0N5B3W3</accession>
<evidence type="ECO:0000256" key="4">
    <source>
        <dbReference type="ARBA" id="ARBA00022989"/>
    </source>
</evidence>
<feature type="transmembrane region" description="Helical" evidence="6">
    <location>
        <begin position="43"/>
        <end position="67"/>
    </location>
</feature>
<sequence length="278" mass="33189">MVDVILVADIIQLVYKIPSMLLMILSIYVIIKEIKNKNVNFNKQFYIIIVCKLTNEIIYIITIFTFVKLPKWGFYSNFLENNNWTATTFYILATQQTTFMFFITLLISINRYIAIKYLLLYKIYFSKSKIVIILLSFIILSTMIGLGNTPFNAKYEKLELYGYFIPIFKSKNVIYYHIFYQIFLFGIIYIATCIFNIMAILTLKKHKQIGNKYKKELYYIIYSIFTFITLFIVEVFFVCNIIRVKYEIKSFAYVIYFLHTVAFDLTSVGDFYFLIYSW</sequence>
<dbReference type="GO" id="GO:0016020">
    <property type="term" value="C:membrane"/>
    <property type="evidence" value="ECO:0007669"/>
    <property type="project" value="UniProtKB-SubCell"/>
</dbReference>
<dbReference type="SUPFAM" id="SSF81321">
    <property type="entry name" value="Family A G protein-coupled receptor-like"/>
    <property type="match status" value="1"/>
</dbReference>
<keyword evidence="5 6" id="KW-0472">Membrane</keyword>
<keyword evidence="4 6" id="KW-1133">Transmembrane helix</keyword>
<feature type="transmembrane region" description="Helical" evidence="6">
    <location>
        <begin position="250"/>
        <end position="275"/>
    </location>
</feature>
<reference evidence="8" key="1">
    <citation type="submission" date="2017-02" db="UniProtKB">
        <authorList>
            <consortium name="WormBaseParasite"/>
        </authorList>
    </citation>
    <scope>IDENTIFICATION</scope>
</reference>
<dbReference type="PANTHER" id="PTHR31552">
    <property type="entry name" value="SERPENTINE RECEPTOR CLASS GAMMA"/>
    <property type="match status" value="1"/>
</dbReference>
<dbReference type="AlphaFoldDB" id="A0A0N5B3W3"/>
<name>A0A0N5B3W3_STREA</name>
<dbReference type="Proteomes" id="UP000046392">
    <property type="component" value="Unplaced"/>
</dbReference>
<dbReference type="GO" id="GO:0004888">
    <property type="term" value="F:transmembrane signaling receptor activity"/>
    <property type="evidence" value="ECO:0007669"/>
    <property type="project" value="InterPro"/>
</dbReference>
<comment type="subcellular location">
    <subcellularLocation>
        <location evidence="1">Membrane</location>
        <topology evidence="1">Multi-pass membrane protein</topology>
    </subcellularLocation>
</comment>
<feature type="transmembrane region" description="Helical" evidence="6">
    <location>
        <begin position="13"/>
        <end position="31"/>
    </location>
</feature>
<dbReference type="InterPro" id="IPR000609">
    <property type="entry name" value="7TM_GPCR_serpentine_rcpt_Srg"/>
</dbReference>
<feature type="transmembrane region" description="Helical" evidence="6">
    <location>
        <begin position="130"/>
        <end position="153"/>
    </location>
</feature>
<evidence type="ECO:0000313" key="8">
    <source>
        <dbReference type="WBParaSite" id="SPAL_0000076300.1"/>
    </source>
</evidence>
<evidence type="ECO:0000313" key="7">
    <source>
        <dbReference type="Proteomes" id="UP000046392"/>
    </source>
</evidence>
<dbReference type="PANTHER" id="PTHR31552:SF8">
    <property type="entry name" value="SERPENTINE RECEPTOR CLASS GAMMA"/>
    <property type="match status" value="1"/>
</dbReference>
<evidence type="ECO:0000256" key="2">
    <source>
        <dbReference type="ARBA" id="ARBA00005692"/>
    </source>
</evidence>
<proteinExistence type="inferred from homology"/>
<keyword evidence="7" id="KW-1185">Reference proteome</keyword>
<evidence type="ECO:0000256" key="6">
    <source>
        <dbReference type="RuleBase" id="RU280813"/>
    </source>
</evidence>
<feature type="transmembrane region" description="Helical" evidence="6">
    <location>
        <begin position="219"/>
        <end position="244"/>
    </location>
</feature>
<dbReference type="Gene3D" id="1.20.1070.10">
    <property type="entry name" value="Rhodopsin 7-helix transmembrane proteins"/>
    <property type="match status" value="1"/>
</dbReference>
<comment type="similarity">
    <text evidence="2 6">Belongs to the nematode receptor-like protein srg family.</text>
</comment>
<dbReference type="CDD" id="cd00637">
    <property type="entry name" value="7tm_classA_rhodopsin-like"/>
    <property type="match status" value="1"/>
</dbReference>
<evidence type="ECO:0000256" key="5">
    <source>
        <dbReference type="ARBA" id="ARBA00023136"/>
    </source>
</evidence>
<dbReference type="GO" id="GO:0007606">
    <property type="term" value="P:sensory perception of chemical stimulus"/>
    <property type="evidence" value="ECO:0007669"/>
    <property type="project" value="UniProtKB-UniRule"/>
</dbReference>
<dbReference type="WBParaSite" id="SPAL_0000076300.1">
    <property type="protein sequence ID" value="SPAL_0000076300.1"/>
    <property type="gene ID" value="SPAL_0000076300"/>
</dbReference>
<evidence type="ECO:0000256" key="1">
    <source>
        <dbReference type="ARBA" id="ARBA00004141"/>
    </source>
</evidence>
<feature type="transmembrane region" description="Helical" evidence="6">
    <location>
        <begin position="87"/>
        <end position="109"/>
    </location>
</feature>